<accession>A0ABY9T1L2</accession>
<dbReference type="Gene3D" id="1.10.357.10">
    <property type="entry name" value="Tetracycline Repressor, domain 2"/>
    <property type="match status" value="1"/>
</dbReference>
<feature type="DNA-binding region" description="H-T-H motif" evidence="2">
    <location>
        <begin position="35"/>
        <end position="54"/>
    </location>
</feature>
<dbReference type="SUPFAM" id="SSF46689">
    <property type="entry name" value="Homeodomain-like"/>
    <property type="match status" value="1"/>
</dbReference>
<dbReference type="InterPro" id="IPR001647">
    <property type="entry name" value="HTH_TetR"/>
</dbReference>
<dbReference type="InterPro" id="IPR009057">
    <property type="entry name" value="Homeodomain-like_sf"/>
</dbReference>
<dbReference type="InterPro" id="IPR036271">
    <property type="entry name" value="Tet_transcr_reg_TetR-rel_C_sf"/>
</dbReference>
<dbReference type="Gene3D" id="1.10.10.60">
    <property type="entry name" value="Homeodomain-like"/>
    <property type="match status" value="1"/>
</dbReference>
<dbReference type="SUPFAM" id="SSF48498">
    <property type="entry name" value="Tetracyclin repressor-like, C-terminal domain"/>
    <property type="match status" value="1"/>
</dbReference>
<protein>
    <submittedName>
        <fullName evidence="4">TetR/AcrR family transcriptional regulator</fullName>
    </submittedName>
</protein>
<reference evidence="4 5" key="1">
    <citation type="submission" date="2023-09" db="EMBL/GenBank/DDBJ databases">
        <title>Complete Genome and Methylome dissection of Bacillus brevis NEB573 original source of BbsI restriction endonuclease.</title>
        <authorList>
            <person name="Fomenkov A."/>
            <person name="Roberts R.D."/>
        </authorList>
    </citation>
    <scope>NUCLEOTIDE SEQUENCE [LARGE SCALE GENOMIC DNA]</scope>
    <source>
        <strain evidence="4 5">NEB573</strain>
    </source>
</reference>
<keyword evidence="5" id="KW-1185">Reference proteome</keyword>
<feature type="domain" description="HTH tetR-type" evidence="3">
    <location>
        <begin position="12"/>
        <end position="72"/>
    </location>
</feature>
<gene>
    <name evidence="4" type="ORF">RGB73_24050</name>
</gene>
<keyword evidence="1 2" id="KW-0238">DNA-binding</keyword>
<dbReference type="Pfam" id="PF00440">
    <property type="entry name" value="TetR_N"/>
    <property type="match status" value="1"/>
</dbReference>
<sequence length="211" mass="24460">MISIWQDDDQMEPVKRKLLQAALLEFAEKGYEGGSTNQIVQSAGVSKGMLFHLFSNKKTLFLAVVDACIAYFFAYLDGRLKELSDDLLERLLQIQRVKMELFAEEPHLYRMAVSTFIDCPAGCRDEIKAREAEFNERYFSLFLNDVDTSKWREQLDVKQSLSFILAAIEALTQKHVRDQSQARYRGLERLALFQEEIGAFCDMIRYGLYKQ</sequence>
<dbReference type="PRINTS" id="PR00455">
    <property type="entry name" value="HTHTETR"/>
</dbReference>
<name>A0ABY9T1L2_BREBE</name>
<dbReference type="InterPro" id="IPR050109">
    <property type="entry name" value="HTH-type_TetR-like_transc_reg"/>
</dbReference>
<dbReference type="Proteomes" id="UP001256827">
    <property type="component" value="Chromosome"/>
</dbReference>
<dbReference type="PANTHER" id="PTHR30055:SF226">
    <property type="entry name" value="HTH-TYPE TRANSCRIPTIONAL REGULATOR PKSA"/>
    <property type="match status" value="1"/>
</dbReference>
<dbReference type="RefSeq" id="WP_310765281.1">
    <property type="nucleotide sequence ID" value="NZ_CP134050.1"/>
</dbReference>
<dbReference type="PROSITE" id="PS50977">
    <property type="entry name" value="HTH_TETR_2"/>
    <property type="match status" value="1"/>
</dbReference>
<dbReference type="EMBL" id="CP134050">
    <property type="protein sequence ID" value="WNC13727.1"/>
    <property type="molecule type" value="Genomic_DNA"/>
</dbReference>
<evidence type="ECO:0000256" key="2">
    <source>
        <dbReference type="PROSITE-ProRule" id="PRU00335"/>
    </source>
</evidence>
<organism evidence="4 5">
    <name type="scientific">Brevibacillus brevis</name>
    <name type="common">Bacillus brevis</name>
    <dbReference type="NCBI Taxonomy" id="1393"/>
    <lineage>
        <taxon>Bacteria</taxon>
        <taxon>Bacillati</taxon>
        <taxon>Bacillota</taxon>
        <taxon>Bacilli</taxon>
        <taxon>Bacillales</taxon>
        <taxon>Paenibacillaceae</taxon>
        <taxon>Brevibacillus</taxon>
    </lineage>
</organism>
<evidence type="ECO:0000313" key="5">
    <source>
        <dbReference type="Proteomes" id="UP001256827"/>
    </source>
</evidence>
<evidence type="ECO:0000256" key="1">
    <source>
        <dbReference type="ARBA" id="ARBA00023125"/>
    </source>
</evidence>
<evidence type="ECO:0000259" key="3">
    <source>
        <dbReference type="PROSITE" id="PS50977"/>
    </source>
</evidence>
<proteinExistence type="predicted"/>
<dbReference type="PANTHER" id="PTHR30055">
    <property type="entry name" value="HTH-TYPE TRANSCRIPTIONAL REGULATOR RUTR"/>
    <property type="match status" value="1"/>
</dbReference>
<evidence type="ECO:0000313" key="4">
    <source>
        <dbReference type="EMBL" id="WNC13727.1"/>
    </source>
</evidence>